<evidence type="ECO:0000313" key="1">
    <source>
        <dbReference type="EMBL" id="RPA87484.1"/>
    </source>
</evidence>
<dbReference type="AlphaFoldDB" id="A0A3N4J0P4"/>
<name>A0A3N4J0P4_ASCIM</name>
<organism evidence="1 2">
    <name type="scientific">Ascobolus immersus RN42</name>
    <dbReference type="NCBI Taxonomy" id="1160509"/>
    <lineage>
        <taxon>Eukaryota</taxon>
        <taxon>Fungi</taxon>
        <taxon>Dikarya</taxon>
        <taxon>Ascomycota</taxon>
        <taxon>Pezizomycotina</taxon>
        <taxon>Pezizomycetes</taxon>
        <taxon>Pezizales</taxon>
        <taxon>Ascobolaceae</taxon>
        <taxon>Ascobolus</taxon>
    </lineage>
</organism>
<sequence>MLLFMSVSMFLHLGWYSKRSTIARATRPVAHELERGVGGRRHLNYRRWEIIYRIQWGGRSCYGAVDRVRHHHVQQSISRLTIPFTFDIEPLRCHEFPDTTRMLRHKFRLDSGVVVYRRSSGRILCLSKVDSNKVVVEGVAWCLSRKRRHADSECLEGCWRVGKRSGASSTIRNAVLGLIAERGDFCREYWQGRGLLNVVRKCNVQVVVFCLNINRFVPED</sequence>
<evidence type="ECO:0000313" key="2">
    <source>
        <dbReference type="Proteomes" id="UP000275078"/>
    </source>
</evidence>
<protein>
    <submittedName>
        <fullName evidence="1">Uncharacterized protein</fullName>
    </submittedName>
</protein>
<gene>
    <name evidence="1" type="ORF">BJ508DRAFT_60666</name>
</gene>
<proteinExistence type="predicted"/>
<reference evidence="1 2" key="1">
    <citation type="journal article" date="2018" name="Nat. Ecol. Evol.">
        <title>Pezizomycetes genomes reveal the molecular basis of ectomycorrhizal truffle lifestyle.</title>
        <authorList>
            <person name="Murat C."/>
            <person name="Payen T."/>
            <person name="Noel B."/>
            <person name="Kuo A."/>
            <person name="Morin E."/>
            <person name="Chen J."/>
            <person name="Kohler A."/>
            <person name="Krizsan K."/>
            <person name="Balestrini R."/>
            <person name="Da Silva C."/>
            <person name="Montanini B."/>
            <person name="Hainaut M."/>
            <person name="Levati E."/>
            <person name="Barry K.W."/>
            <person name="Belfiori B."/>
            <person name="Cichocki N."/>
            <person name="Clum A."/>
            <person name="Dockter R.B."/>
            <person name="Fauchery L."/>
            <person name="Guy J."/>
            <person name="Iotti M."/>
            <person name="Le Tacon F."/>
            <person name="Lindquist E.A."/>
            <person name="Lipzen A."/>
            <person name="Malagnac F."/>
            <person name="Mello A."/>
            <person name="Molinier V."/>
            <person name="Miyauchi S."/>
            <person name="Poulain J."/>
            <person name="Riccioni C."/>
            <person name="Rubini A."/>
            <person name="Sitrit Y."/>
            <person name="Splivallo R."/>
            <person name="Traeger S."/>
            <person name="Wang M."/>
            <person name="Zifcakova L."/>
            <person name="Wipf D."/>
            <person name="Zambonelli A."/>
            <person name="Paolocci F."/>
            <person name="Nowrousian M."/>
            <person name="Ottonello S."/>
            <person name="Baldrian P."/>
            <person name="Spatafora J.W."/>
            <person name="Henrissat B."/>
            <person name="Nagy L.G."/>
            <person name="Aury J.M."/>
            <person name="Wincker P."/>
            <person name="Grigoriev I.V."/>
            <person name="Bonfante P."/>
            <person name="Martin F.M."/>
        </authorList>
    </citation>
    <scope>NUCLEOTIDE SEQUENCE [LARGE SCALE GENOMIC DNA]</scope>
    <source>
        <strain evidence="1 2">RN42</strain>
    </source>
</reference>
<accession>A0A3N4J0P4</accession>
<dbReference type="Proteomes" id="UP000275078">
    <property type="component" value="Unassembled WGS sequence"/>
</dbReference>
<dbReference type="EMBL" id="ML119646">
    <property type="protein sequence ID" value="RPA87484.1"/>
    <property type="molecule type" value="Genomic_DNA"/>
</dbReference>
<keyword evidence="2" id="KW-1185">Reference proteome</keyword>